<dbReference type="PROSITE" id="PS51296">
    <property type="entry name" value="RIESKE"/>
    <property type="match status" value="1"/>
</dbReference>
<dbReference type="SUPFAM" id="SSF50022">
    <property type="entry name" value="ISP domain"/>
    <property type="match status" value="1"/>
</dbReference>
<evidence type="ECO:0000256" key="5">
    <source>
        <dbReference type="ARBA" id="ARBA00023014"/>
    </source>
</evidence>
<evidence type="ECO:0000256" key="2">
    <source>
        <dbReference type="ARBA" id="ARBA00022723"/>
    </source>
</evidence>
<dbReference type="Pfam" id="PF00355">
    <property type="entry name" value="Rieske"/>
    <property type="match status" value="1"/>
</dbReference>
<dbReference type="InterPro" id="IPR050584">
    <property type="entry name" value="Cholesterol_7-desaturase"/>
</dbReference>
<evidence type="ECO:0000313" key="7">
    <source>
        <dbReference type="EMBL" id="EEF61881.1"/>
    </source>
</evidence>
<comment type="caution">
    <text evidence="7">The sequence shown here is derived from an EMBL/GenBank/DDBJ whole genome shotgun (WGS) entry which is preliminary data.</text>
</comment>
<keyword evidence="4" id="KW-0408">Iron</keyword>
<dbReference type="GO" id="GO:0051537">
    <property type="term" value="F:2 iron, 2 sulfur cluster binding"/>
    <property type="evidence" value="ECO:0007669"/>
    <property type="project" value="UniProtKB-KW"/>
</dbReference>
<feature type="domain" description="Rieske" evidence="6">
    <location>
        <begin position="33"/>
        <end position="134"/>
    </location>
</feature>
<dbReference type="InterPro" id="IPR017941">
    <property type="entry name" value="Rieske_2Fe-2S"/>
</dbReference>
<dbReference type="OrthoDB" id="9800776at2"/>
<gene>
    <name evidence="7" type="ORF">Cflav_PD4544</name>
</gene>
<dbReference type="PANTHER" id="PTHR21266:SF60">
    <property type="entry name" value="3-KETOSTEROID-9-ALPHA-MONOOXYGENASE, OXYGENASE COMPONENT"/>
    <property type="match status" value="1"/>
</dbReference>
<dbReference type="InterPro" id="IPR036922">
    <property type="entry name" value="Rieske_2Fe-2S_sf"/>
</dbReference>
<accession>B9XDZ0</accession>
<keyword evidence="1" id="KW-0001">2Fe-2S</keyword>
<keyword evidence="8" id="KW-1185">Reference proteome</keyword>
<dbReference type="GO" id="GO:0046872">
    <property type="term" value="F:metal ion binding"/>
    <property type="evidence" value="ECO:0007669"/>
    <property type="project" value="UniProtKB-KW"/>
</dbReference>
<evidence type="ECO:0000256" key="1">
    <source>
        <dbReference type="ARBA" id="ARBA00022714"/>
    </source>
</evidence>
<dbReference type="PANTHER" id="PTHR21266">
    <property type="entry name" value="IRON-SULFUR DOMAIN CONTAINING PROTEIN"/>
    <property type="match status" value="1"/>
</dbReference>
<dbReference type="Proteomes" id="UP000003688">
    <property type="component" value="Unassembled WGS sequence"/>
</dbReference>
<dbReference type="Gene3D" id="2.102.10.10">
    <property type="entry name" value="Rieske [2Fe-2S] iron-sulphur domain"/>
    <property type="match status" value="1"/>
</dbReference>
<evidence type="ECO:0000313" key="8">
    <source>
        <dbReference type="Proteomes" id="UP000003688"/>
    </source>
</evidence>
<keyword evidence="2" id="KW-0479">Metal-binding</keyword>
<keyword evidence="3" id="KW-0560">Oxidoreductase</keyword>
<dbReference type="GO" id="GO:0016491">
    <property type="term" value="F:oxidoreductase activity"/>
    <property type="evidence" value="ECO:0007669"/>
    <property type="project" value="UniProtKB-KW"/>
</dbReference>
<evidence type="ECO:0000256" key="4">
    <source>
        <dbReference type="ARBA" id="ARBA00023004"/>
    </source>
</evidence>
<evidence type="ECO:0000259" key="6">
    <source>
        <dbReference type="PROSITE" id="PS51296"/>
    </source>
</evidence>
<dbReference type="RefSeq" id="WP_007414038.1">
    <property type="nucleotide sequence ID" value="NZ_ABOX02000007.1"/>
</dbReference>
<reference evidence="7 8" key="1">
    <citation type="journal article" date="2011" name="J. Bacteriol.">
        <title>Genome sequence of 'Pedosphaera parvula' Ellin514, an aerobic Verrucomicrobial isolate from pasture soil.</title>
        <authorList>
            <person name="Kant R."/>
            <person name="van Passel M.W."/>
            <person name="Sangwan P."/>
            <person name="Palva A."/>
            <person name="Lucas S."/>
            <person name="Copeland A."/>
            <person name="Lapidus A."/>
            <person name="Glavina Del Rio T."/>
            <person name="Dalin E."/>
            <person name="Tice H."/>
            <person name="Bruce D."/>
            <person name="Goodwin L."/>
            <person name="Pitluck S."/>
            <person name="Chertkov O."/>
            <person name="Larimer F.W."/>
            <person name="Land M.L."/>
            <person name="Hauser L."/>
            <person name="Brettin T.S."/>
            <person name="Detter J.C."/>
            <person name="Han S."/>
            <person name="de Vos W.M."/>
            <person name="Janssen P.H."/>
            <person name="Smidt H."/>
        </authorList>
    </citation>
    <scope>NUCLEOTIDE SEQUENCE [LARGE SCALE GENOMIC DNA]</scope>
    <source>
        <strain evidence="7 8">Ellin514</strain>
    </source>
</reference>
<sequence>MVNSTIEQGLNQPQSVANKAPLSTCFPIYPASWYLFCHERELASGPVSRSILGRRLTAFQTDSRKVAVIDAHCSHLGADLGCGKVLGETIQCPFHNWRYELDGRCSHIPSQVEIPAFARQKTYPVVRRHGYIFFFNGPEALFPLPFFANCEPADYTAANPFRFVAHCTWYMTAAQGFDTQHYEAVHERRLLSRPVVDTPSPLLRRNRYRAEVIGQSIFDRLLRQFAGATVDITIENWGGTFICVSALFERAHSRFIAIGQPLENGTSQIEVITYASRGRNPLSRNLLDPLSLRLRRLFTHAHLTGEAKQVMHTQYRPANLISSDEDMLQCFQWLASLPQNRHTPSKSLTPAKADIPALDESFVHRSKIPLT</sequence>
<name>B9XDZ0_PEDPL</name>
<organism evidence="7 8">
    <name type="scientific">Pedosphaera parvula (strain Ellin514)</name>
    <dbReference type="NCBI Taxonomy" id="320771"/>
    <lineage>
        <taxon>Bacteria</taxon>
        <taxon>Pseudomonadati</taxon>
        <taxon>Verrucomicrobiota</taxon>
        <taxon>Pedosphaerae</taxon>
        <taxon>Pedosphaerales</taxon>
        <taxon>Pedosphaeraceae</taxon>
        <taxon>Pedosphaera</taxon>
    </lineage>
</organism>
<keyword evidence="5" id="KW-0411">Iron-sulfur</keyword>
<dbReference type="AlphaFoldDB" id="B9XDZ0"/>
<evidence type="ECO:0000256" key="3">
    <source>
        <dbReference type="ARBA" id="ARBA00023002"/>
    </source>
</evidence>
<protein>
    <submittedName>
        <fullName evidence="7">Rieske (2Fe-2S) domain protein</fullName>
    </submittedName>
</protein>
<dbReference type="STRING" id="320771.Cflav_PD4544"/>
<proteinExistence type="predicted"/>
<dbReference type="EMBL" id="ABOX02000007">
    <property type="protein sequence ID" value="EEF61881.1"/>
    <property type="molecule type" value="Genomic_DNA"/>
</dbReference>